<reference evidence="4 5" key="1">
    <citation type="journal article" date="2021" name="MBio">
        <title>Poor Competitiveness of Bradyrhizobium in Pigeon Pea Root Colonization in Indian Soils.</title>
        <authorList>
            <person name="Chalasani D."/>
            <person name="Basu A."/>
            <person name="Pullabhotla S.V.S.R.N."/>
            <person name="Jorrin B."/>
            <person name="Neal A.L."/>
            <person name="Poole P.S."/>
            <person name="Podile A.R."/>
            <person name="Tkacz A."/>
        </authorList>
    </citation>
    <scope>NUCLEOTIDE SEQUENCE [LARGE SCALE GENOMIC DNA]</scope>
    <source>
        <strain evidence="4 5">HU56</strain>
    </source>
</reference>
<feature type="domain" description="HTH tetR-type" evidence="3">
    <location>
        <begin position="21"/>
        <end position="81"/>
    </location>
</feature>
<accession>A0ABS7GXW2</accession>
<evidence type="ECO:0000256" key="2">
    <source>
        <dbReference type="PROSITE-ProRule" id="PRU00335"/>
    </source>
</evidence>
<dbReference type="PROSITE" id="PS50977">
    <property type="entry name" value="HTH_TETR_2"/>
    <property type="match status" value="1"/>
</dbReference>
<name>A0ABS7GXW2_9HYPH</name>
<dbReference type="RefSeq" id="WP_220336129.1">
    <property type="nucleotide sequence ID" value="NZ_JAEUAK010000008.1"/>
</dbReference>
<evidence type="ECO:0000313" key="4">
    <source>
        <dbReference type="EMBL" id="MBW9054779.1"/>
    </source>
</evidence>
<evidence type="ECO:0000259" key="3">
    <source>
        <dbReference type="PROSITE" id="PS50977"/>
    </source>
</evidence>
<dbReference type="PRINTS" id="PR00455">
    <property type="entry name" value="HTHTETR"/>
</dbReference>
<evidence type="ECO:0000313" key="5">
    <source>
        <dbReference type="Proteomes" id="UP000717752"/>
    </source>
</evidence>
<comment type="caution">
    <text evidence="4">The sequence shown here is derived from an EMBL/GenBank/DDBJ whole genome shotgun (WGS) entry which is preliminary data.</text>
</comment>
<dbReference type="InterPro" id="IPR041669">
    <property type="entry name" value="TetR_C_15"/>
</dbReference>
<dbReference type="InterPro" id="IPR001647">
    <property type="entry name" value="HTH_TetR"/>
</dbReference>
<proteinExistence type="predicted"/>
<keyword evidence="5" id="KW-1185">Reference proteome</keyword>
<dbReference type="InterPro" id="IPR050109">
    <property type="entry name" value="HTH-type_TetR-like_transc_reg"/>
</dbReference>
<dbReference type="Gene3D" id="1.10.357.10">
    <property type="entry name" value="Tetracycline Repressor, domain 2"/>
    <property type="match status" value="1"/>
</dbReference>
<dbReference type="Pfam" id="PF17918">
    <property type="entry name" value="TetR_C_15"/>
    <property type="match status" value="1"/>
</dbReference>
<evidence type="ECO:0000256" key="1">
    <source>
        <dbReference type="ARBA" id="ARBA00023125"/>
    </source>
</evidence>
<dbReference type="EMBL" id="JAEUAK010000008">
    <property type="protein sequence ID" value="MBW9054779.1"/>
    <property type="molecule type" value="Genomic_DNA"/>
</dbReference>
<dbReference type="PANTHER" id="PTHR30055">
    <property type="entry name" value="HTH-TYPE TRANSCRIPTIONAL REGULATOR RUTR"/>
    <property type="match status" value="1"/>
</dbReference>
<sequence length="212" mass="23278">MVFAQILAENARKTPRQARSVNTVEAIFEATIQVLISDGPGDLTTTRVAERAGVSVGSLYQYFPNKQALFHAVNERYLKMLADRVEAACQAHRGAPYAQMAEALVGTYIEVKIERRDVTIALYRAAAEVNVAGIVETMSRRIETASEAMFATACDARFSNLSTVNVMMLNVLCGTVRNVFDRGMSELLVDGGLRNQLTQMFCTYLDAAKIPA</sequence>
<protein>
    <submittedName>
        <fullName evidence="4">TetR/AcrR family transcriptional regulator</fullName>
    </submittedName>
</protein>
<gene>
    <name evidence="4" type="ORF">JNB85_20460</name>
</gene>
<feature type="DNA-binding region" description="H-T-H motif" evidence="2">
    <location>
        <begin position="44"/>
        <end position="63"/>
    </location>
</feature>
<dbReference type="PANTHER" id="PTHR30055:SF226">
    <property type="entry name" value="HTH-TYPE TRANSCRIPTIONAL REGULATOR PKSA"/>
    <property type="match status" value="1"/>
</dbReference>
<dbReference type="InterPro" id="IPR023772">
    <property type="entry name" value="DNA-bd_HTH_TetR-type_CS"/>
</dbReference>
<dbReference type="PROSITE" id="PS01081">
    <property type="entry name" value="HTH_TETR_1"/>
    <property type="match status" value="1"/>
</dbReference>
<dbReference type="Pfam" id="PF00440">
    <property type="entry name" value="TetR_N"/>
    <property type="match status" value="1"/>
</dbReference>
<dbReference type="Proteomes" id="UP000717752">
    <property type="component" value="Unassembled WGS sequence"/>
</dbReference>
<dbReference type="InterPro" id="IPR009057">
    <property type="entry name" value="Homeodomain-like_sf"/>
</dbReference>
<dbReference type="SUPFAM" id="SSF46689">
    <property type="entry name" value="Homeodomain-like"/>
    <property type="match status" value="1"/>
</dbReference>
<keyword evidence="1 2" id="KW-0238">DNA-binding</keyword>
<organism evidence="4 5">
    <name type="scientific">Rhizobium mesosinicum</name>
    <dbReference type="NCBI Taxonomy" id="335017"/>
    <lineage>
        <taxon>Bacteria</taxon>
        <taxon>Pseudomonadati</taxon>
        <taxon>Pseudomonadota</taxon>
        <taxon>Alphaproteobacteria</taxon>
        <taxon>Hyphomicrobiales</taxon>
        <taxon>Rhizobiaceae</taxon>
        <taxon>Rhizobium/Agrobacterium group</taxon>
        <taxon>Rhizobium</taxon>
    </lineage>
</organism>